<keyword evidence="2" id="KW-0496">Mitochondrion</keyword>
<sequence>MPQMMPLSWSIIFLLILAAWTFILIIISFLKQQSPSLSLQSHKKTYFSLSW</sequence>
<geneLocation type="mitochondrion" evidence="2"/>
<dbReference type="AlphaFoldDB" id="U3KTK2"/>
<evidence type="ECO:0000256" key="1">
    <source>
        <dbReference type="SAM" id="Phobius"/>
    </source>
</evidence>
<accession>U3KTK2</accession>
<proteinExistence type="predicted"/>
<dbReference type="EMBL" id="JN990601">
    <property type="protein sequence ID" value="AEV44876.1"/>
    <property type="molecule type" value="Genomic_DNA"/>
</dbReference>
<keyword evidence="1" id="KW-0472">Membrane</keyword>
<protein>
    <submittedName>
        <fullName evidence="2">ATP synthase F0 subunit 8</fullName>
    </submittedName>
</protein>
<organism evidence="2">
    <name type="scientific">Lepidocampa weberi</name>
    <dbReference type="NCBI Taxonomy" id="165470"/>
    <lineage>
        <taxon>Eukaryota</taxon>
        <taxon>Metazoa</taxon>
        <taxon>Ecdysozoa</taxon>
        <taxon>Arthropoda</taxon>
        <taxon>Hexapoda</taxon>
        <taxon>Diplura</taxon>
        <taxon>Rhabdura</taxon>
        <taxon>Campodeoidea</taxon>
        <taxon>Campodeidae</taxon>
        <taxon>Lepidocampa</taxon>
    </lineage>
</organism>
<gene>
    <name evidence="2" type="primary">ATP8</name>
</gene>
<dbReference type="CTD" id="4509"/>
<dbReference type="GeneID" id="17427382"/>
<dbReference type="RefSeq" id="YP_008757611.1">
    <property type="nucleotide sequence ID" value="NC_022675.1"/>
</dbReference>
<evidence type="ECO:0000313" key="2">
    <source>
        <dbReference type="EMBL" id="AEV44876.1"/>
    </source>
</evidence>
<keyword evidence="1" id="KW-1133">Transmembrane helix</keyword>
<feature type="transmembrane region" description="Helical" evidence="1">
    <location>
        <begin position="6"/>
        <end position="30"/>
    </location>
</feature>
<name>U3KTK2_9HEXA</name>
<reference evidence="2" key="2">
    <citation type="journal article" date="2014" name="Genome Biol. Evol.">
        <title>Comparative analysis of mitochondrial genomes in diplura (hexapoda, arthropoda): taxon sampling is crucial for phylogenetic inferences.</title>
        <authorList>
            <person name="Chen W.J."/>
            <person name="Koch M."/>
            <person name="Mallatt J.M."/>
            <person name="Luan Y.X."/>
        </authorList>
    </citation>
    <scope>NUCLEOTIDE SEQUENCE</scope>
</reference>
<keyword evidence="1" id="KW-0812">Transmembrane</keyword>
<reference evidence="2" key="1">
    <citation type="submission" date="2011-11" db="EMBL/GenBank/DDBJ databases">
        <authorList>
            <person name="Chen W.-J."/>
            <person name="Luan Y.-X."/>
        </authorList>
    </citation>
    <scope>NUCLEOTIDE SEQUENCE</scope>
</reference>